<evidence type="ECO:0000256" key="2">
    <source>
        <dbReference type="ARBA" id="ARBA00023125"/>
    </source>
</evidence>
<dbReference type="GO" id="GO:0003677">
    <property type="term" value="F:DNA binding"/>
    <property type="evidence" value="ECO:0007669"/>
    <property type="project" value="UniProtKB-KW"/>
</dbReference>
<dbReference type="PANTHER" id="PTHR24567:SF75">
    <property type="entry name" value="FUMARATE AND NITRATE REDUCTION REGULATORY PROTEIN"/>
    <property type="match status" value="1"/>
</dbReference>
<dbReference type="Pfam" id="PF00027">
    <property type="entry name" value="cNMP_binding"/>
    <property type="match status" value="1"/>
</dbReference>
<keyword evidence="3" id="KW-0804">Transcription</keyword>
<dbReference type="RefSeq" id="WP_115548775.1">
    <property type="nucleotide sequence ID" value="NZ_QRGP01000001.1"/>
</dbReference>
<dbReference type="InterPro" id="IPR036390">
    <property type="entry name" value="WH_DNA-bd_sf"/>
</dbReference>
<dbReference type="GO" id="GO:0005829">
    <property type="term" value="C:cytosol"/>
    <property type="evidence" value="ECO:0007669"/>
    <property type="project" value="TreeGrafter"/>
</dbReference>
<comment type="caution">
    <text evidence="6">The sequence shown here is derived from an EMBL/GenBank/DDBJ whole genome shotgun (WGS) entry which is preliminary data.</text>
</comment>
<feature type="domain" description="HTH crp-type" evidence="5">
    <location>
        <begin position="128"/>
        <end position="198"/>
    </location>
</feature>
<name>A0A371BI26_9SPHN</name>
<feature type="domain" description="Cyclic nucleotide-binding" evidence="4">
    <location>
        <begin position="22"/>
        <end position="70"/>
    </location>
</feature>
<gene>
    <name evidence="6" type="ORF">DXH95_07635</name>
</gene>
<dbReference type="PROSITE" id="PS51063">
    <property type="entry name" value="HTH_CRP_2"/>
    <property type="match status" value="1"/>
</dbReference>
<dbReference type="Proteomes" id="UP000263833">
    <property type="component" value="Unassembled WGS sequence"/>
</dbReference>
<dbReference type="SMART" id="SM00419">
    <property type="entry name" value="HTH_CRP"/>
    <property type="match status" value="1"/>
</dbReference>
<organism evidence="6 7">
    <name type="scientific">Sphingorhabdus pulchriflava</name>
    <dbReference type="NCBI Taxonomy" id="2292257"/>
    <lineage>
        <taxon>Bacteria</taxon>
        <taxon>Pseudomonadati</taxon>
        <taxon>Pseudomonadota</taxon>
        <taxon>Alphaproteobacteria</taxon>
        <taxon>Sphingomonadales</taxon>
        <taxon>Sphingomonadaceae</taxon>
        <taxon>Sphingorhabdus</taxon>
    </lineage>
</organism>
<accession>A0A371BI26</accession>
<dbReference type="InterPro" id="IPR012318">
    <property type="entry name" value="HTH_CRP"/>
</dbReference>
<dbReference type="InterPro" id="IPR014710">
    <property type="entry name" value="RmlC-like_jellyroll"/>
</dbReference>
<dbReference type="GO" id="GO:0003700">
    <property type="term" value="F:DNA-binding transcription factor activity"/>
    <property type="evidence" value="ECO:0007669"/>
    <property type="project" value="TreeGrafter"/>
</dbReference>
<keyword evidence="7" id="KW-1185">Reference proteome</keyword>
<dbReference type="InterPro" id="IPR050397">
    <property type="entry name" value="Env_Response_Regulators"/>
</dbReference>
<evidence type="ECO:0000256" key="3">
    <source>
        <dbReference type="ARBA" id="ARBA00023163"/>
    </source>
</evidence>
<dbReference type="InterPro" id="IPR018490">
    <property type="entry name" value="cNMP-bd_dom_sf"/>
</dbReference>
<evidence type="ECO:0000313" key="6">
    <source>
        <dbReference type="EMBL" id="RDV07229.1"/>
    </source>
</evidence>
<dbReference type="InterPro" id="IPR036388">
    <property type="entry name" value="WH-like_DNA-bd_sf"/>
</dbReference>
<dbReference type="CDD" id="cd00038">
    <property type="entry name" value="CAP_ED"/>
    <property type="match status" value="1"/>
</dbReference>
<dbReference type="SUPFAM" id="SSF46785">
    <property type="entry name" value="Winged helix' DNA-binding domain"/>
    <property type="match status" value="1"/>
</dbReference>
<dbReference type="OrthoDB" id="667966at2"/>
<dbReference type="PRINTS" id="PR00034">
    <property type="entry name" value="HTHCRP"/>
</dbReference>
<dbReference type="Gene3D" id="2.60.120.10">
    <property type="entry name" value="Jelly Rolls"/>
    <property type="match status" value="1"/>
</dbReference>
<keyword evidence="1" id="KW-0805">Transcription regulation</keyword>
<protein>
    <submittedName>
        <fullName evidence="6">Uncharacterized protein</fullName>
    </submittedName>
</protein>
<sequence length="237" mass="25835">MLRLSGQTANPAARHTQTTLKFRKGEIIYAQGDPASDWYQVVSGTVRTCFLYRDGHRQLTGFYYGGDVFGIEAEKFRSSAEAVTPVTLTRRSKAIGFAIPAEQIPEASSILQSALNHAQSCISLLGRRTANERVAAFLLATAWRIGGRDSLNLPMTRADIADHLGLTIHTVSRTLSELARREIINLNGPQSITICNPQLLRLLADGEGRDSSHEQKDQIGALDCPTLAMAPATAFGR</sequence>
<dbReference type="CDD" id="cd00092">
    <property type="entry name" value="HTH_CRP"/>
    <property type="match status" value="1"/>
</dbReference>
<evidence type="ECO:0000313" key="7">
    <source>
        <dbReference type="Proteomes" id="UP000263833"/>
    </source>
</evidence>
<evidence type="ECO:0000259" key="5">
    <source>
        <dbReference type="PROSITE" id="PS51063"/>
    </source>
</evidence>
<evidence type="ECO:0000259" key="4">
    <source>
        <dbReference type="PROSITE" id="PS50042"/>
    </source>
</evidence>
<reference evidence="7" key="1">
    <citation type="submission" date="2018-08" db="EMBL/GenBank/DDBJ databases">
        <authorList>
            <person name="Kim S.-J."/>
            <person name="Jung G.-Y."/>
        </authorList>
    </citation>
    <scope>NUCLEOTIDE SEQUENCE [LARGE SCALE GENOMIC DNA]</scope>
    <source>
        <strain evidence="7">GY_G</strain>
    </source>
</reference>
<dbReference type="SUPFAM" id="SSF51206">
    <property type="entry name" value="cAMP-binding domain-like"/>
    <property type="match status" value="1"/>
</dbReference>
<dbReference type="PANTHER" id="PTHR24567">
    <property type="entry name" value="CRP FAMILY TRANSCRIPTIONAL REGULATORY PROTEIN"/>
    <property type="match status" value="1"/>
</dbReference>
<dbReference type="EMBL" id="QRGP01000001">
    <property type="protein sequence ID" value="RDV07229.1"/>
    <property type="molecule type" value="Genomic_DNA"/>
</dbReference>
<proteinExistence type="predicted"/>
<dbReference type="InterPro" id="IPR000595">
    <property type="entry name" value="cNMP-bd_dom"/>
</dbReference>
<evidence type="ECO:0000256" key="1">
    <source>
        <dbReference type="ARBA" id="ARBA00023015"/>
    </source>
</evidence>
<keyword evidence="2" id="KW-0238">DNA-binding</keyword>
<dbReference type="AlphaFoldDB" id="A0A371BI26"/>
<dbReference type="Gene3D" id="1.10.10.10">
    <property type="entry name" value="Winged helix-like DNA-binding domain superfamily/Winged helix DNA-binding domain"/>
    <property type="match status" value="1"/>
</dbReference>
<dbReference type="PROSITE" id="PS50042">
    <property type="entry name" value="CNMP_BINDING_3"/>
    <property type="match status" value="1"/>
</dbReference>
<dbReference type="SMART" id="SM00100">
    <property type="entry name" value="cNMP"/>
    <property type="match status" value="1"/>
</dbReference>
<dbReference type="Pfam" id="PF13545">
    <property type="entry name" value="HTH_Crp_2"/>
    <property type="match status" value="1"/>
</dbReference>